<dbReference type="SMART" id="SM00448">
    <property type="entry name" value="REC"/>
    <property type="match status" value="1"/>
</dbReference>
<dbReference type="Pfam" id="PF00072">
    <property type="entry name" value="Response_reg"/>
    <property type="match status" value="1"/>
</dbReference>
<dbReference type="AlphaFoldDB" id="E0UFD5"/>
<keyword evidence="2" id="KW-0902">Two-component regulatory system</keyword>
<evidence type="ECO:0000256" key="7">
    <source>
        <dbReference type="PROSITE-ProRule" id="PRU01091"/>
    </source>
</evidence>
<dbReference type="PROSITE" id="PS51755">
    <property type="entry name" value="OMPR_PHOB"/>
    <property type="match status" value="1"/>
</dbReference>
<keyword evidence="1 6" id="KW-0597">Phosphoprotein</keyword>
<evidence type="ECO:0000256" key="1">
    <source>
        <dbReference type="ARBA" id="ARBA00022553"/>
    </source>
</evidence>
<dbReference type="GO" id="GO:0005829">
    <property type="term" value="C:cytosol"/>
    <property type="evidence" value="ECO:0007669"/>
    <property type="project" value="TreeGrafter"/>
</dbReference>
<dbReference type="GO" id="GO:0032993">
    <property type="term" value="C:protein-DNA complex"/>
    <property type="evidence" value="ECO:0007669"/>
    <property type="project" value="TreeGrafter"/>
</dbReference>
<feature type="modified residue" description="4-aspartylphosphate" evidence="6">
    <location>
        <position position="54"/>
    </location>
</feature>
<evidence type="ECO:0000259" key="8">
    <source>
        <dbReference type="PROSITE" id="PS50110"/>
    </source>
</evidence>
<evidence type="ECO:0000256" key="3">
    <source>
        <dbReference type="ARBA" id="ARBA00023015"/>
    </source>
</evidence>
<feature type="DNA-binding region" description="OmpR/PhoB-type" evidence="7">
    <location>
        <begin position="129"/>
        <end position="228"/>
    </location>
</feature>
<organism evidence="10 11">
    <name type="scientific">Gloeothece verrucosa (strain PCC 7822)</name>
    <name type="common">Cyanothece sp. (strain PCC 7822)</name>
    <dbReference type="NCBI Taxonomy" id="497965"/>
    <lineage>
        <taxon>Bacteria</taxon>
        <taxon>Bacillati</taxon>
        <taxon>Cyanobacteriota</taxon>
        <taxon>Cyanophyceae</taxon>
        <taxon>Oscillatoriophycideae</taxon>
        <taxon>Chroococcales</taxon>
        <taxon>Aphanothecaceae</taxon>
        <taxon>Gloeothece</taxon>
        <taxon>Gloeothece verrucosa</taxon>
    </lineage>
</organism>
<dbReference type="STRING" id="497965.Cyan7822_3565"/>
<dbReference type="Pfam" id="PF00486">
    <property type="entry name" value="Trans_reg_C"/>
    <property type="match status" value="1"/>
</dbReference>
<gene>
    <name evidence="10" type="ordered locus">Cyan7822_3565</name>
</gene>
<keyword evidence="3" id="KW-0805">Transcription regulation</keyword>
<reference evidence="11" key="1">
    <citation type="journal article" date="2011" name="MBio">
        <title>Novel metabolic attributes of the genus Cyanothece, comprising a group of unicellular nitrogen-fixing Cyanobacteria.</title>
        <authorList>
            <person name="Bandyopadhyay A."/>
            <person name="Elvitigala T."/>
            <person name="Welsh E."/>
            <person name="Stockel J."/>
            <person name="Liberton M."/>
            <person name="Min H."/>
            <person name="Sherman L.A."/>
            <person name="Pakrasi H.B."/>
        </authorList>
    </citation>
    <scope>NUCLEOTIDE SEQUENCE [LARGE SCALE GENOMIC DNA]</scope>
    <source>
        <strain evidence="11">PCC 7822</strain>
    </source>
</reference>
<dbReference type="GO" id="GO:0000976">
    <property type="term" value="F:transcription cis-regulatory region binding"/>
    <property type="evidence" value="ECO:0007669"/>
    <property type="project" value="TreeGrafter"/>
</dbReference>
<feature type="domain" description="OmpR/PhoB-type" evidence="9">
    <location>
        <begin position="129"/>
        <end position="228"/>
    </location>
</feature>
<dbReference type="EMBL" id="CP002198">
    <property type="protein sequence ID" value="ADN15506.1"/>
    <property type="molecule type" value="Genomic_DNA"/>
</dbReference>
<accession>E0UFD5</accession>
<dbReference type="Gene3D" id="6.10.250.690">
    <property type="match status" value="1"/>
</dbReference>
<dbReference type="InterPro" id="IPR001789">
    <property type="entry name" value="Sig_transdc_resp-reg_receiver"/>
</dbReference>
<dbReference type="InterPro" id="IPR039420">
    <property type="entry name" value="WalR-like"/>
</dbReference>
<dbReference type="FunFam" id="1.10.10.10:FF:000018">
    <property type="entry name" value="DNA-binding response regulator ResD"/>
    <property type="match status" value="1"/>
</dbReference>
<evidence type="ECO:0000256" key="5">
    <source>
        <dbReference type="ARBA" id="ARBA00023163"/>
    </source>
</evidence>
<dbReference type="InterPro" id="IPR001867">
    <property type="entry name" value="OmpR/PhoB-type_DNA-bd"/>
</dbReference>
<evidence type="ECO:0000313" key="10">
    <source>
        <dbReference type="EMBL" id="ADN15506.1"/>
    </source>
</evidence>
<dbReference type="Proteomes" id="UP000008206">
    <property type="component" value="Chromosome"/>
</dbReference>
<dbReference type="PROSITE" id="PS50110">
    <property type="entry name" value="RESPONSE_REGULATORY"/>
    <property type="match status" value="1"/>
</dbReference>
<dbReference type="SUPFAM" id="SSF52172">
    <property type="entry name" value="CheY-like"/>
    <property type="match status" value="1"/>
</dbReference>
<feature type="domain" description="Response regulatory" evidence="8">
    <location>
        <begin position="5"/>
        <end position="118"/>
    </location>
</feature>
<dbReference type="CDD" id="cd00383">
    <property type="entry name" value="trans_reg_C"/>
    <property type="match status" value="1"/>
</dbReference>
<dbReference type="KEGG" id="cyj:Cyan7822_3565"/>
<dbReference type="Gene3D" id="1.10.10.10">
    <property type="entry name" value="Winged helix-like DNA-binding domain superfamily/Winged helix DNA-binding domain"/>
    <property type="match status" value="1"/>
</dbReference>
<dbReference type="PANTHER" id="PTHR48111:SF1">
    <property type="entry name" value="TWO-COMPONENT RESPONSE REGULATOR ORR33"/>
    <property type="match status" value="1"/>
</dbReference>
<protein>
    <submittedName>
        <fullName evidence="10">Two component transcriptional regulator, winged helix family</fullName>
    </submittedName>
</protein>
<evidence type="ECO:0000256" key="4">
    <source>
        <dbReference type="ARBA" id="ARBA00023125"/>
    </source>
</evidence>
<sequence length="231" mass="27001">MASAKILVVEDDTPTLKLIVRFLQHKSYQLQMASNGLSALAVFDNFQPDLVILDINLPDVLGYEICEQMQLKRDVCILILTCRTQQEDIAEAFRKGADDYITKPFHLEELQWRIQALLKRRRNNSEQVLEQIIFPNLIIDPNRREIIVNDQLLNVTSLEFELIYFLASNSERVWSRAELIEKVWKYSFTGDHRVVDVHIGQIRKKLQAFLSPPLFIQTVRGIGYKFEYFKS</sequence>
<evidence type="ECO:0000256" key="2">
    <source>
        <dbReference type="ARBA" id="ARBA00023012"/>
    </source>
</evidence>
<dbReference type="SMART" id="SM00862">
    <property type="entry name" value="Trans_reg_C"/>
    <property type="match status" value="1"/>
</dbReference>
<dbReference type="CDD" id="cd17574">
    <property type="entry name" value="REC_OmpR"/>
    <property type="match status" value="1"/>
</dbReference>
<proteinExistence type="predicted"/>
<evidence type="ECO:0000259" key="9">
    <source>
        <dbReference type="PROSITE" id="PS51755"/>
    </source>
</evidence>
<keyword evidence="4 7" id="KW-0238">DNA-binding</keyword>
<dbReference type="PANTHER" id="PTHR48111">
    <property type="entry name" value="REGULATOR OF RPOS"/>
    <property type="match status" value="1"/>
</dbReference>
<dbReference type="InterPro" id="IPR036388">
    <property type="entry name" value="WH-like_DNA-bd_sf"/>
</dbReference>
<dbReference type="GO" id="GO:0006355">
    <property type="term" value="P:regulation of DNA-templated transcription"/>
    <property type="evidence" value="ECO:0007669"/>
    <property type="project" value="InterPro"/>
</dbReference>
<name>E0UFD5_GLOV7</name>
<dbReference type="RefSeq" id="WP_013323575.1">
    <property type="nucleotide sequence ID" value="NC_014501.1"/>
</dbReference>
<dbReference type="Gene3D" id="3.40.50.2300">
    <property type="match status" value="1"/>
</dbReference>
<dbReference type="OrthoDB" id="581322at2"/>
<dbReference type="HOGENOM" id="CLU_000445_30_4_3"/>
<dbReference type="InterPro" id="IPR011006">
    <property type="entry name" value="CheY-like_superfamily"/>
</dbReference>
<keyword evidence="11" id="KW-1185">Reference proteome</keyword>
<keyword evidence="5" id="KW-0804">Transcription</keyword>
<evidence type="ECO:0000256" key="6">
    <source>
        <dbReference type="PROSITE-ProRule" id="PRU00169"/>
    </source>
</evidence>
<dbReference type="GO" id="GO:0000156">
    <property type="term" value="F:phosphorelay response regulator activity"/>
    <property type="evidence" value="ECO:0007669"/>
    <property type="project" value="TreeGrafter"/>
</dbReference>
<dbReference type="eggNOG" id="COG0745">
    <property type="taxonomic scope" value="Bacteria"/>
</dbReference>
<evidence type="ECO:0000313" key="11">
    <source>
        <dbReference type="Proteomes" id="UP000008206"/>
    </source>
</evidence>